<feature type="non-terminal residue" evidence="2">
    <location>
        <position position="56"/>
    </location>
</feature>
<proteinExistence type="predicted"/>
<name>A0A1J1IQ02_9DIPT</name>
<accession>A0A1J1IQ02</accession>
<keyword evidence="3" id="KW-1185">Reference proteome</keyword>
<evidence type="ECO:0000256" key="1">
    <source>
        <dbReference type="SAM" id="MobiDB-lite"/>
    </source>
</evidence>
<sequence>MVSTESHGENSTLVETSAPPAIAIVAPTARNPTNHGMSLSSSVAPPCKAHSGVPPP</sequence>
<dbReference type="AlphaFoldDB" id="A0A1J1IQ02"/>
<protein>
    <submittedName>
        <fullName evidence="2">CLUMA_CG014506, isoform A</fullName>
    </submittedName>
</protein>
<feature type="region of interest" description="Disordered" evidence="1">
    <location>
        <begin position="28"/>
        <end position="56"/>
    </location>
</feature>
<gene>
    <name evidence="2" type="ORF">CLUMA_CG014506</name>
</gene>
<feature type="compositionally biased region" description="Polar residues" evidence="1">
    <location>
        <begin position="30"/>
        <end position="43"/>
    </location>
</feature>
<dbReference type="Proteomes" id="UP000183832">
    <property type="component" value="Unassembled WGS sequence"/>
</dbReference>
<dbReference type="EMBL" id="CVRI01000055">
    <property type="protein sequence ID" value="CRL01174.1"/>
    <property type="molecule type" value="Genomic_DNA"/>
</dbReference>
<evidence type="ECO:0000313" key="3">
    <source>
        <dbReference type="Proteomes" id="UP000183832"/>
    </source>
</evidence>
<evidence type="ECO:0000313" key="2">
    <source>
        <dbReference type="EMBL" id="CRL01174.1"/>
    </source>
</evidence>
<reference evidence="2 3" key="1">
    <citation type="submission" date="2015-04" db="EMBL/GenBank/DDBJ databases">
        <authorList>
            <person name="Syromyatnikov M.Y."/>
            <person name="Popov V.N."/>
        </authorList>
    </citation>
    <scope>NUCLEOTIDE SEQUENCE [LARGE SCALE GENOMIC DNA]</scope>
</reference>
<organism evidence="2 3">
    <name type="scientific">Clunio marinus</name>
    <dbReference type="NCBI Taxonomy" id="568069"/>
    <lineage>
        <taxon>Eukaryota</taxon>
        <taxon>Metazoa</taxon>
        <taxon>Ecdysozoa</taxon>
        <taxon>Arthropoda</taxon>
        <taxon>Hexapoda</taxon>
        <taxon>Insecta</taxon>
        <taxon>Pterygota</taxon>
        <taxon>Neoptera</taxon>
        <taxon>Endopterygota</taxon>
        <taxon>Diptera</taxon>
        <taxon>Nematocera</taxon>
        <taxon>Chironomoidea</taxon>
        <taxon>Chironomidae</taxon>
        <taxon>Clunio</taxon>
    </lineage>
</organism>